<organism evidence="1 2">
    <name type="scientific">Dictyobacter kobayashii</name>
    <dbReference type="NCBI Taxonomy" id="2014872"/>
    <lineage>
        <taxon>Bacteria</taxon>
        <taxon>Bacillati</taxon>
        <taxon>Chloroflexota</taxon>
        <taxon>Ktedonobacteria</taxon>
        <taxon>Ktedonobacterales</taxon>
        <taxon>Dictyobacteraceae</taxon>
        <taxon>Dictyobacter</taxon>
    </lineage>
</organism>
<comment type="caution">
    <text evidence="1">The sequence shown here is derived from an EMBL/GenBank/DDBJ whole genome shotgun (WGS) entry which is preliminary data.</text>
</comment>
<dbReference type="AlphaFoldDB" id="A0A402AYP5"/>
<gene>
    <name evidence="1" type="ORF">KDK_79830</name>
</gene>
<reference evidence="2" key="1">
    <citation type="submission" date="2018-12" db="EMBL/GenBank/DDBJ databases">
        <title>Tengunoibacter tsumagoiensis gen. nov., sp. nov., Dictyobacter kobayashii sp. nov., D. alpinus sp. nov., and D. joshuensis sp. nov. and description of Dictyobacteraceae fam. nov. within the order Ktedonobacterales isolated from Tengu-no-mugimeshi.</title>
        <authorList>
            <person name="Wang C.M."/>
            <person name="Zheng Y."/>
            <person name="Sakai Y."/>
            <person name="Toyoda A."/>
            <person name="Minakuchi Y."/>
            <person name="Abe K."/>
            <person name="Yokota A."/>
            <person name="Yabe S."/>
        </authorList>
    </citation>
    <scope>NUCLEOTIDE SEQUENCE [LARGE SCALE GENOMIC DNA]</scope>
    <source>
        <strain evidence="2">Uno11</strain>
    </source>
</reference>
<name>A0A402AYP5_9CHLR</name>
<evidence type="ECO:0000313" key="2">
    <source>
        <dbReference type="Proteomes" id="UP000287188"/>
    </source>
</evidence>
<sequence>MSERFQAHYQQRQIAVPEYAQRLLCYQCYIALSALRFYAFSADEPAYQWLRRVIESKRLAGGG</sequence>
<protein>
    <submittedName>
        <fullName evidence="1">Uncharacterized protein</fullName>
    </submittedName>
</protein>
<dbReference type="Gene3D" id="3.90.1200.10">
    <property type="match status" value="1"/>
</dbReference>
<evidence type="ECO:0000313" key="1">
    <source>
        <dbReference type="EMBL" id="GCE24183.1"/>
    </source>
</evidence>
<keyword evidence="2" id="KW-1185">Reference proteome</keyword>
<proteinExistence type="predicted"/>
<dbReference type="Proteomes" id="UP000287188">
    <property type="component" value="Unassembled WGS sequence"/>
</dbReference>
<accession>A0A402AYP5</accession>
<dbReference type="EMBL" id="BIFS01000002">
    <property type="protein sequence ID" value="GCE24183.1"/>
    <property type="molecule type" value="Genomic_DNA"/>
</dbReference>